<protein>
    <submittedName>
        <fullName evidence="7">Exosome non-catalytic core subunit rrp46</fullName>
    </submittedName>
</protein>
<sequence length="287" mass="31157">MTRSLSDARPLHSEVGWSYRSDGSSKFAYGTNNAPDIPGKQSSAATVTGPREVRLRDELTDSATFQVIVAPLDGISAGVSLTALAAEFQTLFKSVILLHHHPRSLIQLTVQTMSIPPQPTKTLRLTLDAKEMSETETKRRAPLLLGPDRPFLVSEIASSINASTLALMDANIPLRASVIASSCAILPKSELCAERDMDPDEQASFVVVVDPTPEEEMAAESLHVLAFAISGYEPMAKDDTGMQHSLVYCSSTGRTTAKQRHDVIEFSKKDAVATLASIRSMLENRFE</sequence>
<dbReference type="InterPro" id="IPR050080">
    <property type="entry name" value="RNase_PH"/>
</dbReference>
<dbReference type="PANTHER" id="PTHR11953:SF1">
    <property type="entry name" value="EXOSOME COMPLEX COMPONENT RRP46"/>
    <property type="match status" value="1"/>
</dbReference>
<comment type="similarity">
    <text evidence="2">Belongs to the RNase PH family.</text>
</comment>
<evidence type="ECO:0000313" key="7">
    <source>
        <dbReference type="EMBL" id="WFD26662.1"/>
    </source>
</evidence>
<evidence type="ECO:0000256" key="3">
    <source>
        <dbReference type="ARBA" id="ARBA00022552"/>
    </source>
</evidence>
<accession>A0AAF0J253</accession>
<gene>
    <name evidence="7" type="primary">RRP46</name>
    <name evidence="7" type="ORF">MNAN1_001646</name>
</gene>
<dbReference type="GO" id="GO:0006364">
    <property type="term" value="P:rRNA processing"/>
    <property type="evidence" value="ECO:0007669"/>
    <property type="project" value="UniProtKB-KW"/>
</dbReference>
<evidence type="ECO:0000256" key="5">
    <source>
        <dbReference type="ARBA" id="ARBA00023242"/>
    </source>
</evidence>
<proteinExistence type="inferred from homology"/>
<dbReference type="InterPro" id="IPR020568">
    <property type="entry name" value="Ribosomal_Su5_D2-typ_SF"/>
</dbReference>
<keyword evidence="8" id="KW-1185">Reference proteome</keyword>
<dbReference type="GO" id="GO:0005730">
    <property type="term" value="C:nucleolus"/>
    <property type="evidence" value="ECO:0007669"/>
    <property type="project" value="TreeGrafter"/>
</dbReference>
<dbReference type="GO" id="GO:0016075">
    <property type="term" value="P:rRNA catabolic process"/>
    <property type="evidence" value="ECO:0007669"/>
    <property type="project" value="TreeGrafter"/>
</dbReference>
<dbReference type="SUPFAM" id="SSF54211">
    <property type="entry name" value="Ribosomal protein S5 domain 2-like"/>
    <property type="match status" value="1"/>
</dbReference>
<evidence type="ECO:0000313" key="8">
    <source>
        <dbReference type="Proteomes" id="UP001213623"/>
    </source>
</evidence>
<dbReference type="GO" id="GO:0000176">
    <property type="term" value="C:nuclear exosome (RNase complex)"/>
    <property type="evidence" value="ECO:0007669"/>
    <property type="project" value="TreeGrafter"/>
</dbReference>
<evidence type="ECO:0000256" key="1">
    <source>
        <dbReference type="ARBA" id="ARBA00004123"/>
    </source>
</evidence>
<dbReference type="Gene3D" id="3.30.230.70">
    <property type="entry name" value="GHMP Kinase, N-terminal domain"/>
    <property type="match status" value="1"/>
</dbReference>
<dbReference type="Proteomes" id="UP001213623">
    <property type="component" value="Chromosome 3"/>
</dbReference>
<keyword evidence="5" id="KW-0539">Nucleus</keyword>
<dbReference type="InterPro" id="IPR036345">
    <property type="entry name" value="ExoRNase_PH_dom2_sf"/>
</dbReference>
<evidence type="ECO:0000259" key="6">
    <source>
        <dbReference type="Pfam" id="PF01138"/>
    </source>
</evidence>
<dbReference type="GO" id="GO:0071028">
    <property type="term" value="P:nuclear mRNA surveillance"/>
    <property type="evidence" value="ECO:0007669"/>
    <property type="project" value="TreeGrafter"/>
</dbReference>
<dbReference type="GO" id="GO:0034475">
    <property type="term" value="P:U4 snRNA 3'-end processing"/>
    <property type="evidence" value="ECO:0007669"/>
    <property type="project" value="TreeGrafter"/>
</dbReference>
<dbReference type="GO" id="GO:0003723">
    <property type="term" value="F:RNA binding"/>
    <property type="evidence" value="ECO:0007669"/>
    <property type="project" value="TreeGrafter"/>
</dbReference>
<dbReference type="PANTHER" id="PTHR11953">
    <property type="entry name" value="EXOSOME COMPLEX COMPONENT"/>
    <property type="match status" value="1"/>
</dbReference>
<dbReference type="GO" id="GO:0071051">
    <property type="term" value="P:poly(A)-dependent snoRNA 3'-end processing"/>
    <property type="evidence" value="ECO:0007669"/>
    <property type="project" value="TreeGrafter"/>
</dbReference>
<dbReference type="EMBL" id="CP119894">
    <property type="protein sequence ID" value="WFD26662.1"/>
    <property type="molecule type" value="Genomic_DNA"/>
</dbReference>
<evidence type="ECO:0000256" key="2">
    <source>
        <dbReference type="ARBA" id="ARBA00006678"/>
    </source>
</evidence>
<keyword evidence="3" id="KW-0698">rRNA processing</keyword>
<organism evidence="7 8">
    <name type="scientific">Malassezia nana</name>
    <dbReference type="NCBI Taxonomy" id="180528"/>
    <lineage>
        <taxon>Eukaryota</taxon>
        <taxon>Fungi</taxon>
        <taxon>Dikarya</taxon>
        <taxon>Basidiomycota</taxon>
        <taxon>Ustilaginomycotina</taxon>
        <taxon>Malasseziomycetes</taxon>
        <taxon>Malasseziales</taxon>
        <taxon>Malasseziaceae</taxon>
        <taxon>Malassezia</taxon>
    </lineage>
</organism>
<dbReference type="AlphaFoldDB" id="A0AAF0J253"/>
<reference evidence="7" key="1">
    <citation type="submission" date="2023-03" db="EMBL/GenBank/DDBJ databases">
        <title>Mating type loci evolution in Malassezia.</title>
        <authorList>
            <person name="Coelho M.A."/>
        </authorList>
    </citation>
    <scope>NUCLEOTIDE SEQUENCE</scope>
    <source>
        <strain evidence="7">CBS 9557</strain>
    </source>
</reference>
<keyword evidence="4" id="KW-0271">Exosome</keyword>
<evidence type="ECO:0000256" key="4">
    <source>
        <dbReference type="ARBA" id="ARBA00022835"/>
    </source>
</evidence>
<name>A0AAF0J253_9BASI</name>
<comment type="subcellular location">
    <subcellularLocation>
        <location evidence="1">Nucleus</location>
    </subcellularLocation>
</comment>
<dbReference type="InterPro" id="IPR001247">
    <property type="entry name" value="ExoRNase_PH_dom1"/>
</dbReference>
<dbReference type="Pfam" id="PF01138">
    <property type="entry name" value="RNase_PH"/>
    <property type="match status" value="1"/>
</dbReference>
<feature type="domain" description="Exoribonuclease phosphorolytic" evidence="6">
    <location>
        <begin position="8"/>
        <end position="173"/>
    </location>
</feature>
<dbReference type="GO" id="GO:0000177">
    <property type="term" value="C:cytoplasmic exosome (RNase complex)"/>
    <property type="evidence" value="ECO:0007669"/>
    <property type="project" value="TreeGrafter"/>
</dbReference>
<dbReference type="InterPro" id="IPR027408">
    <property type="entry name" value="PNPase/RNase_PH_dom_sf"/>
</dbReference>
<dbReference type="SUPFAM" id="SSF55666">
    <property type="entry name" value="Ribonuclease PH domain 2-like"/>
    <property type="match status" value="1"/>
</dbReference>